<evidence type="ECO:0000256" key="1">
    <source>
        <dbReference type="SAM" id="MobiDB-lite"/>
    </source>
</evidence>
<feature type="region of interest" description="Disordered" evidence="1">
    <location>
        <begin position="1"/>
        <end position="32"/>
    </location>
</feature>
<evidence type="ECO:0000313" key="2">
    <source>
        <dbReference type="EMBL" id="WOL20038.1"/>
    </source>
</evidence>
<organism evidence="2 3">
    <name type="scientific">Canna indica</name>
    <name type="common">Indian-shot</name>
    <dbReference type="NCBI Taxonomy" id="4628"/>
    <lineage>
        <taxon>Eukaryota</taxon>
        <taxon>Viridiplantae</taxon>
        <taxon>Streptophyta</taxon>
        <taxon>Embryophyta</taxon>
        <taxon>Tracheophyta</taxon>
        <taxon>Spermatophyta</taxon>
        <taxon>Magnoliopsida</taxon>
        <taxon>Liliopsida</taxon>
        <taxon>Zingiberales</taxon>
        <taxon>Cannaceae</taxon>
        <taxon>Canna</taxon>
    </lineage>
</organism>
<dbReference type="EMBL" id="CP136898">
    <property type="protein sequence ID" value="WOL20038.1"/>
    <property type="molecule type" value="Genomic_DNA"/>
</dbReference>
<dbReference type="PANTHER" id="PTHR36323">
    <property type="entry name" value="MYOTUBULARIN-LIKE PROTEIN"/>
    <property type="match status" value="1"/>
</dbReference>
<gene>
    <name evidence="2" type="ORF">Cni_G28840</name>
</gene>
<dbReference type="AlphaFoldDB" id="A0AAQ3QSV9"/>
<keyword evidence="3" id="KW-1185">Reference proteome</keyword>
<accession>A0AAQ3QSV9</accession>
<name>A0AAQ3QSV9_9LILI</name>
<dbReference type="PANTHER" id="PTHR36323:SF1">
    <property type="entry name" value="MYOTUBULARIN-LIKE PROTEIN"/>
    <property type="match status" value="1"/>
</dbReference>
<evidence type="ECO:0000313" key="3">
    <source>
        <dbReference type="Proteomes" id="UP001327560"/>
    </source>
</evidence>
<dbReference type="Proteomes" id="UP001327560">
    <property type="component" value="Chromosome 9"/>
</dbReference>
<protein>
    <submittedName>
        <fullName evidence="2">Uncharacterized protein</fullName>
    </submittedName>
</protein>
<sequence>MNVHLRGHRRHHSSTSLLRTPPSGGCCRADEPSSPRVGCAGQIKIKRSKTMARDVETLQDHGKLVQLTMRIFSRRRSNTRSGRRCGGAAKVSFADLDPPLPVKQTERSRKTVSLWNRRCGGEILLEGLKLQSTGL</sequence>
<proteinExistence type="predicted"/>
<feature type="compositionally biased region" description="Basic residues" evidence="1">
    <location>
        <begin position="1"/>
        <end position="13"/>
    </location>
</feature>
<reference evidence="2 3" key="1">
    <citation type="submission" date="2023-10" db="EMBL/GenBank/DDBJ databases">
        <title>Chromosome-scale genome assembly provides insights into flower coloration mechanisms of Canna indica.</title>
        <authorList>
            <person name="Li C."/>
        </authorList>
    </citation>
    <scope>NUCLEOTIDE SEQUENCE [LARGE SCALE GENOMIC DNA]</scope>
    <source>
        <tissue evidence="2">Flower</tissue>
    </source>
</reference>